<dbReference type="InterPro" id="IPR001130">
    <property type="entry name" value="TatD-like"/>
</dbReference>
<dbReference type="SUPFAM" id="SSF54495">
    <property type="entry name" value="UBC-like"/>
    <property type="match status" value="1"/>
</dbReference>
<dbReference type="AlphaFoldDB" id="A0A5A8EAS4"/>
<dbReference type="CDD" id="cd01310">
    <property type="entry name" value="TatD_DNAse"/>
    <property type="match status" value="1"/>
</dbReference>
<comment type="caution">
    <text evidence="4">The sequence shown here is derived from an EMBL/GenBank/DDBJ whole genome shotgun (WGS) entry which is preliminary data.</text>
</comment>
<dbReference type="OrthoDB" id="413993at2759"/>
<feature type="compositionally biased region" description="Basic residues" evidence="2">
    <location>
        <begin position="390"/>
        <end position="408"/>
    </location>
</feature>
<proteinExistence type="predicted"/>
<dbReference type="Proteomes" id="UP000322899">
    <property type="component" value="Unassembled WGS sequence"/>
</dbReference>
<sequence>MAGSGPNPMAVRRLTAEALALARHPTEGIRAKPMGENLFEWHYVLEGPKGTDYEGGWYWGLLRFKASYPMSPPAVIMLTPSGRFKPGERLCLSISDFHPESWQPAWGVEKVILGLQSFMVTDDVTYGAVQASSTGAAEYVDTHCHVDEVLTQLGMAPPYDEVVADREAVWGKGCCGVVAQFCDPAAFSPSFGVYPELLKLEGVYGAFGLHPHHARHWSEPLASRIMEALAHPRAVALGEIGLDYKQMRSTKEEQLACFRAQLEIALGLERALPVVLHCAKAEADMLAMLLEVVPAARRADLVVHLHCFTGTGAQAKAFLEAFPRLFIGVTGFVTFGSGAALRAGLSSGDIPLGRLLLETDGPHMTPEAPEDGGGADTGARGRGRGDGGRGGRRGGGRGGGRRRGRGGRKPNTPQSIPAIAAAVAALVGAAKEDVLRQTRENARTVYGV</sequence>
<feature type="domain" description="UBC core" evidence="3">
    <location>
        <begin position="9"/>
        <end position="163"/>
    </location>
</feature>
<dbReference type="PANTHER" id="PTHR46363">
    <property type="entry name" value="DEOXYRIBONUCLEASE TATDN2-RELATED"/>
    <property type="match status" value="1"/>
</dbReference>
<dbReference type="Pfam" id="PF00179">
    <property type="entry name" value="UQ_con"/>
    <property type="match status" value="1"/>
</dbReference>
<dbReference type="SUPFAM" id="SSF51556">
    <property type="entry name" value="Metallo-dependent hydrolases"/>
    <property type="match status" value="1"/>
</dbReference>
<dbReference type="InterPro" id="IPR032466">
    <property type="entry name" value="Metal_Hydrolase"/>
</dbReference>
<protein>
    <recommendedName>
        <fullName evidence="3">UBC core domain-containing protein</fullName>
    </recommendedName>
</protein>
<organism evidence="4 5">
    <name type="scientific">Cafeteria roenbergensis</name>
    <name type="common">Marine flagellate</name>
    <dbReference type="NCBI Taxonomy" id="33653"/>
    <lineage>
        <taxon>Eukaryota</taxon>
        <taxon>Sar</taxon>
        <taxon>Stramenopiles</taxon>
        <taxon>Bigyra</taxon>
        <taxon>Opalozoa</taxon>
        <taxon>Bicosoecida</taxon>
        <taxon>Cafeteriaceae</taxon>
        <taxon>Cafeteria</taxon>
    </lineage>
</organism>
<gene>
    <name evidence="4" type="ORF">FNF27_04116</name>
</gene>
<dbReference type="GO" id="GO:0016788">
    <property type="term" value="F:hydrolase activity, acting on ester bonds"/>
    <property type="evidence" value="ECO:0007669"/>
    <property type="project" value="InterPro"/>
</dbReference>
<dbReference type="Pfam" id="PF01026">
    <property type="entry name" value="TatD_DNase"/>
    <property type="match status" value="1"/>
</dbReference>
<dbReference type="CDD" id="cd23799">
    <property type="entry name" value="UBCc_UBE2J"/>
    <property type="match status" value="1"/>
</dbReference>
<dbReference type="SMART" id="SM00212">
    <property type="entry name" value="UBCc"/>
    <property type="match status" value="1"/>
</dbReference>
<evidence type="ECO:0000259" key="3">
    <source>
        <dbReference type="PROSITE" id="PS50127"/>
    </source>
</evidence>
<name>A0A5A8EAS4_CAFRO</name>
<evidence type="ECO:0000256" key="2">
    <source>
        <dbReference type="SAM" id="MobiDB-lite"/>
    </source>
</evidence>
<dbReference type="InterPro" id="IPR000608">
    <property type="entry name" value="UBC"/>
</dbReference>
<dbReference type="PROSITE" id="PS01137">
    <property type="entry name" value="TATD_1"/>
    <property type="match status" value="1"/>
</dbReference>
<dbReference type="EMBL" id="VLTO01000023">
    <property type="protein sequence ID" value="KAA0174324.1"/>
    <property type="molecule type" value="Genomic_DNA"/>
</dbReference>
<dbReference type="Gene3D" id="3.20.20.140">
    <property type="entry name" value="Metal-dependent hydrolases"/>
    <property type="match status" value="1"/>
</dbReference>
<keyword evidence="1" id="KW-0378">Hydrolase</keyword>
<evidence type="ECO:0000313" key="4">
    <source>
        <dbReference type="EMBL" id="KAA0174324.1"/>
    </source>
</evidence>
<feature type="region of interest" description="Disordered" evidence="2">
    <location>
        <begin position="356"/>
        <end position="415"/>
    </location>
</feature>
<accession>A0A5A8EAS4</accession>
<dbReference type="InterPro" id="IPR016135">
    <property type="entry name" value="UBQ-conjugating_enzyme/RWD"/>
</dbReference>
<evidence type="ECO:0000256" key="1">
    <source>
        <dbReference type="ARBA" id="ARBA00022801"/>
    </source>
</evidence>
<dbReference type="InterPro" id="IPR018228">
    <property type="entry name" value="DNase_TatD-rel_CS"/>
</dbReference>
<dbReference type="PROSITE" id="PS50127">
    <property type="entry name" value="UBC_2"/>
    <property type="match status" value="1"/>
</dbReference>
<dbReference type="PANTHER" id="PTHR46363:SF1">
    <property type="entry name" value="DEOXYRIBONUCLEASE TATDN2-RELATED"/>
    <property type="match status" value="1"/>
</dbReference>
<reference evidence="4 5" key="1">
    <citation type="submission" date="2019-07" db="EMBL/GenBank/DDBJ databases">
        <title>Genomes of Cafeteria roenbergensis.</title>
        <authorList>
            <person name="Fischer M.G."/>
            <person name="Hackl T."/>
            <person name="Roman M."/>
        </authorList>
    </citation>
    <scope>NUCLEOTIDE SEQUENCE [LARGE SCALE GENOMIC DNA]</scope>
    <source>
        <strain evidence="4 5">E4-10P</strain>
    </source>
</reference>
<evidence type="ECO:0000313" key="5">
    <source>
        <dbReference type="Proteomes" id="UP000322899"/>
    </source>
</evidence>
<dbReference type="Gene3D" id="3.10.110.10">
    <property type="entry name" value="Ubiquitin Conjugating Enzyme"/>
    <property type="match status" value="1"/>
</dbReference>